<sequence length="170" mass="19917">MKKRFINLREITVKEPLKVDTEFSEKVLDLPEEEVVKSSPFKLHIEISKRAVGYSVKGNIKGTLTLKCSRCDRDFEEKLNVDFSYDLMPTSEITEGQIKQGELDVKFSDEDVLDLSDVVREQIFLNLPLKPLCDEKCEVVEYKEIEEVEEKDDRWSKLKSLKEKLERKEK</sequence>
<dbReference type="InterPro" id="IPR003772">
    <property type="entry name" value="YceD"/>
</dbReference>
<evidence type="ECO:0008006" key="3">
    <source>
        <dbReference type="Google" id="ProtNLM"/>
    </source>
</evidence>
<keyword evidence="2" id="KW-1185">Reference proteome</keyword>
<protein>
    <recommendedName>
        <fullName evidence="3">DUF177 domain-containing protein</fullName>
    </recommendedName>
</protein>
<dbReference type="InterPro" id="IPR044985">
    <property type="entry name" value="YceD_plant"/>
</dbReference>
<evidence type="ECO:0000313" key="1">
    <source>
        <dbReference type="EMBL" id="SNR68554.1"/>
    </source>
</evidence>
<dbReference type="Pfam" id="PF02620">
    <property type="entry name" value="YceD"/>
    <property type="match status" value="1"/>
</dbReference>
<evidence type="ECO:0000313" key="2">
    <source>
        <dbReference type="Proteomes" id="UP000198405"/>
    </source>
</evidence>
<dbReference type="PANTHER" id="PTHR37734">
    <property type="entry name" value="LARGE RIBOSOMAL RNA SUBUNIT ACCUMULATION PROTEIN YCED HOMOLOG 2, CHLOROPLASTIC"/>
    <property type="match status" value="1"/>
</dbReference>
<dbReference type="AlphaFoldDB" id="A0A238YD69"/>
<organism evidence="1 2">
    <name type="scientific">Desulfurobacterium atlanticum</name>
    <dbReference type="NCBI Taxonomy" id="240169"/>
    <lineage>
        <taxon>Bacteria</taxon>
        <taxon>Pseudomonadati</taxon>
        <taxon>Aquificota</taxon>
        <taxon>Aquificia</taxon>
        <taxon>Desulfurobacteriales</taxon>
        <taxon>Desulfurobacteriaceae</taxon>
        <taxon>Desulfurobacterium</taxon>
    </lineage>
</organism>
<dbReference type="OrthoDB" id="9790372at2"/>
<accession>A0A238YD69</accession>
<dbReference type="Proteomes" id="UP000198405">
    <property type="component" value="Unassembled WGS sequence"/>
</dbReference>
<dbReference type="RefSeq" id="WP_089322577.1">
    <property type="nucleotide sequence ID" value="NZ_FZOB01000003.1"/>
</dbReference>
<reference evidence="2" key="1">
    <citation type="submission" date="2017-06" db="EMBL/GenBank/DDBJ databases">
        <authorList>
            <person name="Varghese N."/>
            <person name="Submissions S."/>
        </authorList>
    </citation>
    <scope>NUCLEOTIDE SEQUENCE [LARGE SCALE GENOMIC DNA]</scope>
    <source>
        <strain evidence="2">DSM 15668</strain>
    </source>
</reference>
<dbReference type="PANTHER" id="PTHR37734:SF1">
    <property type="entry name" value="LARGE RIBOSOMAL RNA SUBUNIT ACCUMULATION PROTEIN YCED HOMOLOG 2, CHLOROPLASTIC"/>
    <property type="match status" value="1"/>
</dbReference>
<dbReference type="EMBL" id="FZOB01000003">
    <property type="protein sequence ID" value="SNR68554.1"/>
    <property type="molecule type" value="Genomic_DNA"/>
</dbReference>
<proteinExistence type="predicted"/>
<gene>
    <name evidence="1" type="ORF">SAMN06265340_10323</name>
</gene>
<name>A0A238YD69_9BACT</name>